<comment type="caution">
    <text evidence="1">The sequence shown here is derived from an EMBL/GenBank/DDBJ whole genome shotgun (WGS) entry which is preliminary data.</text>
</comment>
<sequence>MVSGIFTLILMLLFVALWAWAWQPRKRSDFDEAARLALDDEEPQA</sequence>
<protein>
    <submittedName>
        <fullName evidence="1">Cbb3-type cytochrome oxidase subunit 3</fullName>
    </submittedName>
</protein>
<evidence type="ECO:0000313" key="1">
    <source>
        <dbReference type="EMBL" id="MFC3715523.1"/>
    </source>
</evidence>
<proteinExistence type="predicted"/>
<dbReference type="InterPro" id="IPR008621">
    <property type="entry name" value="Cbb3-typ_cyt_oxidase_comp"/>
</dbReference>
<keyword evidence="2" id="KW-1185">Reference proteome</keyword>
<dbReference type="Pfam" id="PF05545">
    <property type="entry name" value="FixQ"/>
    <property type="match status" value="1"/>
</dbReference>
<organism evidence="1 2">
    <name type="scientific">Luteimonas soli</name>
    <dbReference type="NCBI Taxonomy" id="1648966"/>
    <lineage>
        <taxon>Bacteria</taxon>
        <taxon>Pseudomonadati</taxon>
        <taxon>Pseudomonadota</taxon>
        <taxon>Gammaproteobacteria</taxon>
        <taxon>Lysobacterales</taxon>
        <taxon>Lysobacteraceae</taxon>
        <taxon>Luteimonas</taxon>
    </lineage>
</organism>
<reference evidence="2" key="1">
    <citation type="journal article" date="2019" name="Int. J. Syst. Evol. Microbiol.">
        <title>The Global Catalogue of Microorganisms (GCM) 10K type strain sequencing project: providing services to taxonomists for standard genome sequencing and annotation.</title>
        <authorList>
            <consortium name="The Broad Institute Genomics Platform"/>
            <consortium name="The Broad Institute Genome Sequencing Center for Infectious Disease"/>
            <person name="Wu L."/>
            <person name="Ma J."/>
        </authorList>
    </citation>
    <scope>NUCLEOTIDE SEQUENCE [LARGE SCALE GENOMIC DNA]</scope>
    <source>
        <strain evidence="2">KCTC 42441</strain>
    </source>
</reference>
<evidence type="ECO:0000313" key="2">
    <source>
        <dbReference type="Proteomes" id="UP001595705"/>
    </source>
</evidence>
<accession>A0ABV7XKC8</accession>
<dbReference type="RefSeq" id="WP_386742631.1">
    <property type="nucleotide sequence ID" value="NZ_JBHRYA010000003.1"/>
</dbReference>
<dbReference type="Proteomes" id="UP001595705">
    <property type="component" value="Unassembled WGS sequence"/>
</dbReference>
<dbReference type="EMBL" id="JBHRYA010000003">
    <property type="protein sequence ID" value="MFC3715523.1"/>
    <property type="molecule type" value="Genomic_DNA"/>
</dbReference>
<name>A0ABV7XKC8_9GAMM</name>
<gene>
    <name evidence="1" type="ORF">ACFONC_05090</name>
</gene>